<evidence type="ECO:0000256" key="7">
    <source>
        <dbReference type="ARBA" id="ARBA00023033"/>
    </source>
</evidence>
<evidence type="ECO:0000256" key="2">
    <source>
        <dbReference type="ARBA" id="ARBA00010617"/>
    </source>
</evidence>
<dbReference type="GO" id="GO:0016705">
    <property type="term" value="F:oxidoreductase activity, acting on paired donors, with incorporation or reduction of molecular oxygen"/>
    <property type="evidence" value="ECO:0007669"/>
    <property type="project" value="InterPro"/>
</dbReference>
<dbReference type="InterPro" id="IPR002401">
    <property type="entry name" value="Cyt_P450_E_grp-I"/>
</dbReference>
<accession>A0A6A5VLK8</accession>
<evidence type="ECO:0000256" key="3">
    <source>
        <dbReference type="ARBA" id="ARBA00022617"/>
    </source>
</evidence>
<dbReference type="Proteomes" id="UP000800036">
    <property type="component" value="Unassembled WGS sequence"/>
</dbReference>
<feature type="binding site" description="axial binding residue" evidence="8">
    <location>
        <position position="413"/>
    </location>
    <ligand>
        <name>heme</name>
        <dbReference type="ChEBI" id="CHEBI:30413"/>
    </ligand>
    <ligandPart>
        <name>Fe</name>
        <dbReference type="ChEBI" id="CHEBI:18248"/>
    </ligandPart>
</feature>
<keyword evidence="6 8" id="KW-0408">Iron</keyword>
<dbReference type="PANTHER" id="PTHR46300">
    <property type="entry name" value="P450, PUTATIVE (EUROFUNG)-RELATED-RELATED"/>
    <property type="match status" value="1"/>
</dbReference>
<sequence length="500" mass="56814">MAILSAFMISFIFTIVILYLVNRLRQPKNARPLPPGQMGIPILGNVNDMPKPGILECHHWLEHKDLYGPISSVTVLGQTFVIINDAQIAFELMRGRSAIHSSRPGQIFSGQMVGWRHATAMSPYNDSWKTRRKNINKIASTNTSISVFDRVQEAETAHFLVDVLEAPDKLFDHIRKQAGSVILKVTYGYNTVPRGNDPFVDLATKTMVQFADAITPGRWTVDILPFLRYVPDWVPGTGFKETARRMAVQLIQYIGSDREAEFVHKWAALALYLGGADTTVSAIITFFLAITVFPEVQKKAQEELDQVIGLTRLPVSSDKLSLPYIEACMLETHRWHQVLPMCLPHMSTVEDVCRGYRIPKGAVLMPNNWWFTHDPATYPDPMTFRPERFITTPTHKVEPDPRNFVFGYGRRTCPGRYVADNAVFITIAQSLAVFNVSKAMERGKVIEPEVKFKPGSISHPMPFKCDIKPRSEEHAELIKKMLEEYPWEESDAKELENIRW</sequence>
<dbReference type="GO" id="GO:0004497">
    <property type="term" value="F:monooxygenase activity"/>
    <property type="evidence" value="ECO:0007669"/>
    <property type="project" value="UniProtKB-KW"/>
</dbReference>
<evidence type="ECO:0000256" key="1">
    <source>
        <dbReference type="ARBA" id="ARBA00001971"/>
    </source>
</evidence>
<dbReference type="PROSITE" id="PS00086">
    <property type="entry name" value="CYTOCHROME_P450"/>
    <property type="match status" value="1"/>
</dbReference>
<comment type="cofactor">
    <cofactor evidence="1 8">
        <name>heme</name>
        <dbReference type="ChEBI" id="CHEBI:30413"/>
    </cofactor>
</comment>
<keyword evidence="10" id="KW-0812">Transmembrane</keyword>
<dbReference type="CDD" id="cd11065">
    <property type="entry name" value="CYP64-like"/>
    <property type="match status" value="1"/>
</dbReference>
<dbReference type="Gene3D" id="1.10.630.10">
    <property type="entry name" value="Cytochrome P450"/>
    <property type="match status" value="1"/>
</dbReference>
<dbReference type="Pfam" id="PF00067">
    <property type="entry name" value="p450"/>
    <property type="match status" value="2"/>
</dbReference>
<dbReference type="InterPro" id="IPR017972">
    <property type="entry name" value="Cyt_P450_CS"/>
</dbReference>
<keyword evidence="10" id="KW-0472">Membrane</keyword>
<dbReference type="InterPro" id="IPR050364">
    <property type="entry name" value="Cytochrome_P450_fung"/>
</dbReference>
<proteinExistence type="inferred from homology"/>
<dbReference type="PANTHER" id="PTHR46300:SF7">
    <property type="entry name" value="P450, PUTATIVE (EUROFUNG)-RELATED"/>
    <property type="match status" value="1"/>
</dbReference>
<comment type="similarity">
    <text evidence="2 9">Belongs to the cytochrome P450 family.</text>
</comment>
<dbReference type="GO" id="GO:0005506">
    <property type="term" value="F:iron ion binding"/>
    <property type="evidence" value="ECO:0007669"/>
    <property type="project" value="InterPro"/>
</dbReference>
<reference evidence="11" key="1">
    <citation type="journal article" date="2020" name="Stud. Mycol.">
        <title>101 Dothideomycetes genomes: a test case for predicting lifestyles and emergence of pathogens.</title>
        <authorList>
            <person name="Haridas S."/>
            <person name="Albert R."/>
            <person name="Binder M."/>
            <person name="Bloem J."/>
            <person name="Labutti K."/>
            <person name="Salamov A."/>
            <person name="Andreopoulos B."/>
            <person name="Baker S."/>
            <person name="Barry K."/>
            <person name="Bills G."/>
            <person name="Bluhm B."/>
            <person name="Cannon C."/>
            <person name="Castanera R."/>
            <person name="Culley D."/>
            <person name="Daum C."/>
            <person name="Ezra D."/>
            <person name="Gonzalez J."/>
            <person name="Henrissat B."/>
            <person name="Kuo A."/>
            <person name="Liang C."/>
            <person name="Lipzen A."/>
            <person name="Lutzoni F."/>
            <person name="Magnuson J."/>
            <person name="Mondo S."/>
            <person name="Nolan M."/>
            <person name="Ohm R."/>
            <person name="Pangilinan J."/>
            <person name="Park H.-J."/>
            <person name="Ramirez L."/>
            <person name="Alfaro M."/>
            <person name="Sun H."/>
            <person name="Tritt A."/>
            <person name="Yoshinaga Y."/>
            <person name="Zwiers L.-H."/>
            <person name="Turgeon B."/>
            <person name="Goodwin S."/>
            <person name="Spatafora J."/>
            <person name="Crous P."/>
            <person name="Grigoriev I."/>
        </authorList>
    </citation>
    <scope>NUCLEOTIDE SEQUENCE</scope>
    <source>
        <strain evidence="11">CBS 107.79</strain>
    </source>
</reference>
<evidence type="ECO:0000256" key="6">
    <source>
        <dbReference type="ARBA" id="ARBA00023004"/>
    </source>
</evidence>
<dbReference type="InterPro" id="IPR036396">
    <property type="entry name" value="Cyt_P450_sf"/>
</dbReference>
<keyword evidence="10" id="KW-1133">Transmembrane helix</keyword>
<name>A0A6A5VLK8_9PLEO</name>
<keyword evidence="7 9" id="KW-0503">Monooxygenase</keyword>
<protein>
    <submittedName>
        <fullName evidence="11">Cytochrome P450</fullName>
    </submittedName>
</protein>
<dbReference type="EMBL" id="ML976661">
    <property type="protein sequence ID" value="KAF1978184.1"/>
    <property type="molecule type" value="Genomic_DNA"/>
</dbReference>
<keyword evidence="4 8" id="KW-0479">Metal-binding</keyword>
<organism evidence="11 12">
    <name type="scientific">Bimuria novae-zelandiae CBS 107.79</name>
    <dbReference type="NCBI Taxonomy" id="1447943"/>
    <lineage>
        <taxon>Eukaryota</taxon>
        <taxon>Fungi</taxon>
        <taxon>Dikarya</taxon>
        <taxon>Ascomycota</taxon>
        <taxon>Pezizomycotina</taxon>
        <taxon>Dothideomycetes</taxon>
        <taxon>Pleosporomycetidae</taxon>
        <taxon>Pleosporales</taxon>
        <taxon>Massarineae</taxon>
        <taxon>Didymosphaeriaceae</taxon>
        <taxon>Bimuria</taxon>
    </lineage>
</organism>
<evidence type="ECO:0000256" key="4">
    <source>
        <dbReference type="ARBA" id="ARBA00022723"/>
    </source>
</evidence>
<keyword evidence="5 9" id="KW-0560">Oxidoreductase</keyword>
<dbReference type="GO" id="GO:0020037">
    <property type="term" value="F:heme binding"/>
    <property type="evidence" value="ECO:0007669"/>
    <property type="project" value="InterPro"/>
</dbReference>
<dbReference type="AlphaFoldDB" id="A0A6A5VLK8"/>
<keyword evidence="12" id="KW-1185">Reference proteome</keyword>
<evidence type="ECO:0000256" key="9">
    <source>
        <dbReference type="RuleBase" id="RU000461"/>
    </source>
</evidence>
<evidence type="ECO:0000313" key="11">
    <source>
        <dbReference type="EMBL" id="KAF1978184.1"/>
    </source>
</evidence>
<dbReference type="PRINTS" id="PR00463">
    <property type="entry name" value="EP450I"/>
</dbReference>
<feature type="transmembrane region" description="Helical" evidence="10">
    <location>
        <begin position="6"/>
        <end position="22"/>
    </location>
</feature>
<keyword evidence="3 8" id="KW-0349">Heme</keyword>
<dbReference type="InterPro" id="IPR001128">
    <property type="entry name" value="Cyt_P450"/>
</dbReference>
<dbReference type="SUPFAM" id="SSF48264">
    <property type="entry name" value="Cytochrome P450"/>
    <property type="match status" value="1"/>
</dbReference>
<gene>
    <name evidence="11" type="ORF">BU23DRAFT_577618</name>
</gene>
<evidence type="ECO:0000256" key="10">
    <source>
        <dbReference type="SAM" id="Phobius"/>
    </source>
</evidence>
<dbReference type="OrthoDB" id="2789670at2759"/>
<evidence type="ECO:0000256" key="8">
    <source>
        <dbReference type="PIRSR" id="PIRSR602401-1"/>
    </source>
</evidence>
<evidence type="ECO:0000256" key="5">
    <source>
        <dbReference type="ARBA" id="ARBA00023002"/>
    </source>
</evidence>
<evidence type="ECO:0000313" key="12">
    <source>
        <dbReference type="Proteomes" id="UP000800036"/>
    </source>
</evidence>
<feature type="transmembrane region" description="Helical" evidence="10">
    <location>
        <begin position="266"/>
        <end position="293"/>
    </location>
</feature>